<dbReference type="AlphaFoldDB" id="A0A813DS34"/>
<organism evidence="1 2">
    <name type="scientific">Polarella glacialis</name>
    <name type="common">Dinoflagellate</name>
    <dbReference type="NCBI Taxonomy" id="89957"/>
    <lineage>
        <taxon>Eukaryota</taxon>
        <taxon>Sar</taxon>
        <taxon>Alveolata</taxon>
        <taxon>Dinophyceae</taxon>
        <taxon>Suessiales</taxon>
        <taxon>Suessiaceae</taxon>
        <taxon>Polarella</taxon>
    </lineage>
</organism>
<name>A0A813DS34_POLGL</name>
<dbReference type="Proteomes" id="UP000654075">
    <property type="component" value="Unassembled WGS sequence"/>
</dbReference>
<evidence type="ECO:0000313" key="1">
    <source>
        <dbReference type="EMBL" id="CAE8591490.1"/>
    </source>
</evidence>
<sequence>MKFEKCTERDEWEQQRLCNIGEDQYSCETVMQRTKNARCETLGDNWKPLQAGDYHLETCYCQLDVVISTPELRFNAHSAAEICKKPSHGTANDVLQRYIAEQPLYLLAGHFPRSGKSPPEQPSSG</sequence>
<keyword evidence="2" id="KW-1185">Reference proteome</keyword>
<dbReference type="EMBL" id="CAJNNV010004976">
    <property type="protein sequence ID" value="CAE8591490.1"/>
    <property type="molecule type" value="Genomic_DNA"/>
</dbReference>
<comment type="caution">
    <text evidence="1">The sequence shown here is derived from an EMBL/GenBank/DDBJ whole genome shotgun (WGS) entry which is preliminary data.</text>
</comment>
<proteinExistence type="predicted"/>
<gene>
    <name evidence="1" type="ORF">PGLA1383_LOCUS10160</name>
</gene>
<accession>A0A813DS34</accession>
<reference evidence="1" key="1">
    <citation type="submission" date="2021-02" db="EMBL/GenBank/DDBJ databases">
        <authorList>
            <person name="Dougan E. K."/>
            <person name="Rhodes N."/>
            <person name="Thang M."/>
            <person name="Chan C."/>
        </authorList>
    </citation>
    <scope>NUCLEOTIDE SEQUENCE</scope>
</reference>
<protein>
    <submittedName>
        <fullName evidence="1">Uncharacterized protein</fullName>
    </submittedName>
</protein>
<evidence type="ECO:0000313" key="2">
    <source>
        <dbReference type="Proteomes" id="UP000654075"/>
    </source>
</evidence>